<dbReference type="HAMAP" id="MF_00791">
    <property type="entry name" value="ApaG"/>
    <property type="match status" value="1"/>
</dbReference>
<dbReference type="InterPro" id="IPR007474">
    <property type="entry name" value="ApaG_domain"/>
</dbReference>
<gene>
    <name evidence="2 4" type="primary">apaG</name>
    <name evidence="4" type="ORF">GCM10007414_36120</name>
</gene>
<comment type="caution">
    <text evidence="4">The sequence shown here is derived from an EMBL/GenBank/DDBJ whole genome shotgun (WGS) entry which is preliminary data.</text>
</comment>
<reference evidence="5" key="1">
    <citation type="journal article" date="2019" name="Int. J. Syst. Evol. Microbiol.">
        <title>The Global Catalogue of Microorganisms (GCM) 10K type strain sequencing project: providing services to taxonomists for standard genome sequencing and annotation.</title>
        <authorList>
            <consortium name="The Broad Institute Genomics Platform"/>
            <consortium name="The Broad Institute Genome Sequencing Center for Infectious Disease"/>
            <person name="Wu L."/>
            <person name="Ma J."/>
        </authorList>
    </citation>
    <scope>NUCLEOTIDE SEQUENCE [LARGE SCALE GENOMIC DNA]</scope>
    <source>
        <strain evidence="5">CGMCC 1.10131</strain>
    </source>
</reference>
<evidence type="ECO:0000313" key="5">
    <source>
        <dbReference type="Proteomes" id="UP000651977"/>
    </source>
</evidence>
<sequence length="127" mass="14323">MTHSPEYALDIQVETGFLPEHSVPEQQQYAFYYTITIRNTSEQDLQLLRRHWLITDGNGEVKEVKGDGVVGKQPLLKPEKPFSYTSSAVLATEVGVMQGSYTLVDQSGNEFEAEIPPFRLSLPNKLH</sequence>
<dbReference type="Gene3D" id="2.60.40.1470">
    <property type="entry name" value="ApaG domain"/>
    <property type="match status" value="1"/>
</dbReference>
<protein>
    <recommendedName>
        <fullName evidence="1 2">Protein ApaG</fullName>
    </recommendedName>
</protein>
<keyword evidence="5" id="KW-1185">Reference proteome</keyword>
<evidence type="ECO:0000256" key="2">
    <source>
        <dbReference type="HAMAP-Rule" id="MF_00791"/>
    </source>
</evidence>
<dbReference type="InterPro" id="IPR036767">
    <property type="entry name" value="ApaG_sf"/>
</dbReference>
<organism evidence="4 5">
    <name type="scientific">Agarivorans gilvus</name>
    <dbReference type="NCBI Taxonomy" id="680279"/>
    <lineage>
        <taxon>Bacteria</taxon>
        <taxon>Pseudomonadati</taxon>
        <taxon>Pseudomonadota</taxon>
        <taxon>Gammaproteobacteria</taxon>
        <taxon>Alteromonadales</taxon>
        <taxon>Alteromonadaceae</taxon>
        <taxon>Agarivorans</taxon>
    </lineage>
</organism>
<dbReference type="PROSITE" id="PS51087">
    <property type="entry name" value="APAG"/>
    <property type="match status" value="1"/>
</dbReference>
<accession>A0ABQ1I5R9</accession>
<dbReference type="NCBIfam" id="NF003967">
    <property type="entry name" value="PRK05461.1"/>
    <property type="match status" value="1"/>
</dbReference>
<dbReference type="RefSeq" id="WP_055734031.1">
    <property type="nucleotide sequence ID" value="NZ_BMDY01000030.1"/>
</dbReference>
<evidence type="ECO:0000313" key="4">
    <source>
        <dbReference type="EMBL" id="GGB19481.1"/>
    </source>
</evidence>
<evidence type="ECO:0000256" key="1">
    <source>
        <dbReference type="ARBA" id="ARBA00017693"/>
    </source>
</evidence>
<dbReference type="Proteomes" id="UP000651977">
    <property type="component" value="Unassembled WGS sequence"/>
</dbReference>
<dbReference type="SUPFAM" id="SSF110069">
    <property type="entry name" value="ApaG-like"/>
    <property type="match status" value="1"/>
</dbReference>
<name>A0ABQ1I5R9_9ALTE</name>
<feature type="domain" description="ApaG" evidence="3">
    <location>
        <begin position="3"/>
        <end position="127"/>
    </location>
</feature>
<dbReference type="PANTHER" id="PTHR14289:SF16">
    <property type="entry name" value="POLYMERASE DELTA-INTERACTING PROTEIN 2"/>
    <property type="match status" value="1"/>
</dbReference>
<dbReference type="InterPro" id="IPR023065">
    <property type="entry name" value="Uncharacterised_ApaG"/>
</dbReference>
<dbReference type="Pfam" id="PF04379">
    <property type="entry name" value="DUF525"/>
    <property type="match status" value="1"/>
</dbReference>
<dbReference type="EMBL" id="BMDY01000030">
    <property type="protein sequence ID" value="GGB19481.1"/>
    <property type="molecule type" value="Genomic_DNA"/>
</dbReference>
<dbReference type="PANTHER" id="PTHR14289">
    <property type="entry name" value="F-BOX ONLY PROTEIN 3"/>
    <property type="match status" value="1"/>
</dbReference>
<evidence type="ECO:0000259" key="3">
    <source>
        <dbReference type="PROSITE" id="PS51087"/>
    </source>
</evidence>
<proteinExistence type="inferred from homology"/>